<feature type="region of interest" description="Disordered" evidence="1">
    <location>
        <begin position="557"/>
        <end position="612"/>
    </location>
</feature>
<proteinExistence type="predicted"/>
<gene>
    <name evidence="2" type="ORF">CBER1_08845</name>
</gene>
<dbReference type="EMBL" id="PNEN01000299">
    <property type="protein sequence ID" value="PPJ60222.1"/>
    <property type="molecule type" value="Genomic_DNA"/>
</dbReference>
<feature type="compositionally biased region" description="Basic and acidic residues" evidence="1">
    <location>
        <begin position="166"/>
        <end position="175"/>
    </location>
</feature>
<name>A0A2S6CKH9_9PEZI</name>
<feature type="region of interest" description="Disordered" evidence="1">
    <location>
        <begin position="164"/>
        <end position="191"/>
    </location>
</feature>
<feature type="region of interest" description="Disordered" evidence="1">
    <location>
        <begin position="209"/>
        <end position="242"/>
    </location>
</feature>
<evidence type="ECO:0000313" key="2">
    <source>
        <dbReference type="EMBL" id="PPJ60222.1"/>
    </source>
</evidence>
<reference evidence="3" key="1">
    <citation type="journal article" date="2017" name="bioRxiv">
        <title>Conservation of a gene cluster reveals novel cercosporin biosynthetic mechanisms and extends production to the genus Colletotrichum.</title>
        <authorList>
            <person name="de Jonge R."/>
            <person name="Ebert M.K."/>
            <person name="Huitt-Roehl C.R."/>
            <person name="Pal P."/>
            <person name="Suttle J.C."/>
            <person name="Spanner R.E."/>
            <person name="Neubauer J.D."/>
            <person name="Jurick W.M.II."/>
            <person name="Stott K.A."/>
            <person name="Secor G.A."/>
            <person name="Thomma B.P.H.J."/>
            <person name="Van de Peer Y."/>
            <person name="Townsend C.A."/>
            <person name="Bolton M.D."/>
        </authorList>
    </citation>
    <scope>NUCLEOTIDE SEQUENCE [LARGE SCALE GENOMIC DNA]</scope>
    <source>
        <strain evidence="3">CBS538.71</strain>
    </source>
</reference>
<accession>A0A2S6CKH9</accession>
<organism evidence="2 3">
    <name type="scientific">Cercospora berteroae</name>
    <dbReference type="NCBI Taxonomy" id="357750"/>
    <lineage>
        <taxon>Eukaryota</taxon>
        <taxon>Fungi</taxon>
        <taxon>Dikarya</taxon>
        <taxon>Ascomycota</taxon>
        <taxon>Pezizomycotina</taxon>
        <taxon>Dothideomycetes</taxon>
        <taxon>Dothideomycetidae</taxon>
        <taxon>Mycosphaerellales</taxon>
        <taxon>Mycosphaerellaceae</taxon>
        <taxon>Cercospora</taxon>
    </lineage>
</organism>
<dbReference type="Proteomes" id="UP000237631">
    <property type="component" value="Unassembled WGS sequence"/>
</dbReference>
<sequence length="612" mass="69362">MPSPPNITIFVDPFREPPNFNVVTRARRHLRSMEAIQSWQPDPDRLAFRHPLLEGRPLPAPLSIRAPRHEYMGGRTVHPNEPMPFSIPERNSSRGFAYERRDSFELFVTYGGPDYPSHNPSRPALGELGVNTQPLTHRQRMLTSQEFGLPPRSRHGRRNAMTIDPQDPHGFDDFHHRRHPSVTGDPELPPYRSPSAYARDCGGLPPSYDELYGPAPRRASPVDSRQRPPSYSSFEAGRGDAPMPTQFLATQIEVTYVGRSRRGRTREREEVEKWEGGGWKLSLRPREQNVYGAHQHAGWLKIDDIRVFNMFADLKAPEVLQAVEAIAINSFFLPARSIHVNKPHPVHKKYLNPSLITSNNAYIMGNPIRIVRVACSGEVSVRHVKEGFDSQNAYELHPVFTQGQLSPVSELMGIPLLLMKIRPSLLRPKDSTEPPLQYGTDMAGDYYSNSLATRLMMRCYESADGKKSIAPLPDWKDSIGMVLVARTDRRILHPTHVKLMAAFLDLIFHQEHGPEDEDDMKKRITPVNFQNFYRATIANFQGDPKTRNFRNVLAKVGPPFPQGSLGSDEKIEQTNVREGQDEFLLDPALWPDPNLPKGSPSFKDSPQEKSID</sequence>
<dbReference type="AlphaFoldDB" id="A0A2S6CKH9"/>
<evidence type="ECO:0000313" key="3">
    <source>
        <dbReference type="Proteomes" id="UP000237631"/>
    </source>
</evidence>
<protein>
    <submittedName>
        <fullName evidence="2">Uncharacterized protein</fullName>
    </submittedName>
</protein>
<comment type="caution">
    <text evidence="2">The sequence shown here is derived from an EMBL/GenBank/DDBJ whole genome shotgun (WGS) entry which is preliminary data.</text>
</comment>
<keyword evidence="3" id="KW-1185">Reference proteome</keyword>
<evidence type="ECO:0000256" key="1">
    <source>
        <dbReference type="SAM" id="MobiDB-lite"/>
    </source>
</evidence>
<dbReference type="OrthoDB" id="3649570at2759"/>